<dbReference type="SUPFAM" id="SSF52540">
    <property type="entry name" value="P-loop containing nucleoside triphosphate hydrolases"/>
    <property type="match status" value="1"/>
</dbReference>
<dbReference type="EMBL" id="CP029554">
    <property type="protein sequence ID" value="AXE35564.1"/>
    <property type="molecule type" value="Genomic_DNA"/>
</dbReference>
<evidence type="ECO:0000313" key="1">
    <source>
        <dbReference type="EMBL" id="AXE35564.1"/>
    </source>
</evidence>
<evidence type="ECO:0000313" key="2">
    <source>
        <dbReference type="Proteomes" id="UP000252038"/>
    </source>
</evidence>
<dbReference type="InterPro" id="IPR027417">
    <property type="entry name" value="P-loop_NTPase"/>
</dbReference>
<gene>
    <name evidence="1" type="ORF">DK843_15355</name>
</gene>
<dbReference type="Proteomes" id="UP000252038">
    <property type="component" value="Chromosome"/>
</dbReference>
<dbReference type="RefSeq" id="WP_114073713.1">
    <property type="nucleotide sequence ID" value="NZ_CP029554.1"/>
</dbReference>
<name>A0A344UJW6_9NEIS</name>
<proteinExistence type="predicted"/>
<protein>
    <submittedName>
        <fullName evidence="1">Uncharacterized protein</fullName>
    </submittedName>
</protein>
<reference evidence="1 2" key="1">
    <citation type="submission" date="2018-05" db="EMBL/GenBank/DDBJ databases">
        <title>Genome sequencing, assembly and analysis of the novel insecticidal bacterium, Chromobacterium phragmitis.</title>
        <authorList>
            <person name="Sparks M.E."/>
            <person name="Blackburn M.B."/>
            <person name="Gundersen-Rindal D.E."/>
        </authorList>
    </citation>
    <scope>NUCLEOTIDE SEQUENCE [LARGE SCALE GENOMIC DNA]</scope>
    <source>
        <strain evidence="1">IIBBL 274-1</strain>
    </source>
</reference>
<organism evidence="1 2">
    <name type="scientific">Chromobacterium phragmitis</name>
    <dbReference type="NCBI Taxonomy" id="2202141"/>
    <lineage>
        <taxon>Bacteria</taxon>
        <taxon>Pseudomonadati</taxon>
        <taxon>Pseudomonadota</taxon>
        <taxon>Betaproteobacteria</taxon>
        <taxon>Neisseriales</taxon>
        <taxon>Chromobacteriaceae</taxon>
        <taxon>Chromobacterium</taxon>
    </lineage>
</organism>
<dbReference type="KEGG" id="chrb:DK843_15355"/>
<sequence length="1338" mass="150502">MTDLPRKVIVERDEQRQHQTPADLRPCHAYILLGDAGMGKTTLFEQESKALGEAAIYCTIQDFLDFYADRSADEFIGKTLFIDGLDEARSRGDQSITRELRKLLNKLGRPRFRLSCRAAEWFGGTDSRDFSALLPSGETLLITYLQPFSRDDVAAYLHARDIDSVAFIALAEQAGVAELLDNPQTLNMLLAAVEGGQYWPQSKREVFELACRKLAEEHNERHQQKQARPVDALLEAAGYWYAAMLLSGRDCASLNLPDSGARVSLQASQGFERPDLPLEAVLRTRLFQGNGRDDHHYPHRSVAEFLAARCIAQRLAEGLPLPRVWSLLCGVDGGVVSNLRGLYGWLASLAGPAHLHELIEKDPLALLVYGDARHLGREAKTRLIAALRQYIGRHPDFRFRDISGRWLDDELGELATPDMGDVFLQYLASMDSSDESQQLAACLLNAIEYGSPMPALQTVLAGIVRDGGNWVGVRRFALQALLAHEANTAVCLDVLTALHRGDISDPDKEMLGSLLTAYYPDKVKPDAVLAYFQPQAGSRLIGDYRYFWPGILVERTPLDALPALLKQALQIDPCGLADGQHEFDEMVGKLFARVLDALGGSLPVEQLSQWLDDRATLMLGQPAITAVNAWAQRYPERYRQLLLHLLRSGEPSRSLSSFWRALNCMGRPEWLWPWVMDCLTQDACADIRLSLFDLAKQGLYAPVVPYDLNDLYALSQAYPELAGHLDDWYCDLIENEWQIRHSRRTSEWQARERGRWEKNHQAILAEREQLANGLVRFDYLDWLAQQYWRAFPYGRPAQVSESPLNVLTTELNGDEDLARLALHALRQTLERADLPGGDEWVQLRLQGQLHRCALACMAAARECYLDSAERFMALSEPTLELLVLQKLSGGYVSETPWHEALLRERPDIVSRAYLRYLTAMLPTGRPMNGPRALLLDDKYAAVARLTVPVLFPSLPDSLPQEGWDAVRDLWQAGVKHADTASQRQWLERQWESAQGGRRRQADLLAMALSLDPAACEARVSGFTRSPARCRLLSLALVVLEVRRNFEQWPERLLLAQTEYLAILYPPPVFGDDFGRVENKVSRMVEGMIRVLAIQTSDSMARELARLAAKPELARWRRQLTVALSDQQANRRHALFQIPIPGRVAATLQGGAPNGIADLQALVMHELSRMAKEIRDGSGERYKLFWNEDRHGRATTPKAENSGRDVLLAMLRERFARLELSIAPEGQYADAKRADISFEDAKLGLRLPVEIKLSKHDKLWTAVSEQLVSRYARDPGCMGYGVYLVLWFGQDKVKSPPKPLDKPSSAGELQRMLEERLTEAERPLIRICVMDVAKPVCTG</sequence>
<accession>A0A344UJW6</accession>